<keyword evidence="3" id="KW-1185">Reference proteome</keyword>
<feature type="signal peptide" evidence="1">
    <location>
        <begin position="1"/>
        <end position="20"/>
    </location>
</feature>
<name>A0AAW0XGY5_CHEQU</name>
<gene>
    <name evidence="2" type="ORF">OTU49_004442</name>
</gene>
<dbReference type="EMBL" id="JARKIK010000042">
    <property type="protein sequence ID" value="KAK8737325.1"/>
    <property type="molecule type" value="Genomic_DNA"/>
</dbReference>
<proteinExistence type="predicted"/>
<dbReference type="Proteomes" id="UP001445076">
    <property type="component" value="Unassembled WGS sequence"/>
</dbReference>
<reference evidence="2 3" key="1">
    <citation type="journal article" date="2024" name="BMC Genomics">
        <title>Genome assembly of redclaw crayfish (Cherax quadricarinatus) provides insights into its immune adaptation and hypoxia tolerance.</title>
        <authorList>
            <person name="Liu Z."/>
            <person name="Zheng J."/>
            <person name="Li H."/>
            <person name="Fang K."/>
            <person name="Wang S."/>
            <person name="He J."/>
            <person name="Zhou D."/>
            <person name="Weng S."/>
            <person name="Chi M."/>
            <person name="Gu Z."/>
            <person name="He J."/>
            <person name="Li F."/>
            <person name="Wang M."/>
        </authorList>
    </citation>
    <scope>NUCLEOTIDE SEQUENCE [LARGE SCALE GENOMIC DNA]</scope>
    <source>
        <strain evidence="2">ZL_2023a</strain>
    </source>
</reference>
<dbReference type="EMBL" id="JARKIK010000042">
    <property type="protein sequence ID" value="KAK8737323.1"/>
    <property type="molecule type" value="Genomic_DNA"/>
</dbReference>
<dbReference type="EMBL" id="JARKIK010000042">
    <property type="protein sequence ID" value="KAK8737324.1"/>
    <property type="molecule type" value="Genomic_DNA"/>
</dbReference>
<feature type="chain" id="PRO_5044717441" description="Ig-like domain-containing protein" evidence="1">
    <location>
        <begin position="21"/>
        <end position="103"/>
    </location>
</feature>
<dbReference type="InterPro" id="IPR013783">
    <property type="entry name" value="Ig-like_fold"/>
</dbReference>
<protein>
    <recommendedName>
        <fullName evidence="4">Ig-like domain-containing protein</fullName>
    </recommendedName>
</protein>
<reference evidence="2" key="2">
    <citation type="submission" date="2024-01" db="EMBL/GenBank/DDBJ databases">
        <authorList>
            <person name="He J."/>
            <person name="Wang M."/>
            <person name="Zheng J."/>
            <person name="Liu Z."/>
        </authorList>
    </citation>
    <scope>NUCLEOTIDE SEQUENCE</scope>
    <source>
        <strain evidence="2">ZL_2023a</strain>
        <tissue evidence="2">Muscle</tissue>
    </source>
</reference>
<dbReference type="SUPFAM" id="SSF48726">
    <property type="entry name" value="Immunoglobulin"/>
    <property type="match status" value="1"/>
</dbReference>
<dbReference type="GO" id="GO:0050808">
    <property type="term" value="P:synapse organization"/>
    <property type="evidence" value="ECO:0007669"/>
    <property type="project" value="TreeGrafter"/>
</dbReference>
<accession>A0AAW0XGY5</accession>
<dbReference type="AlphaFoldDB" id="A0AAW0XGY5"/>
<evidence type="ECO:0000313" key="3">
    <source>
        <dbReference type="Proteomes" id="UP001445076"/>
    </source>
</evidence>
<comment type="caution">
    <text evidence="2">The sequence shown here is derived from an EMBL/GenBank/DDBJ whole genome shotgun (WGS) entry which is preliminary data.</text>
</comment>
<dbReference type="GO" id="GO:0032589">
    <property type="term" value="C:neuron projection membrane"/>
    <property type="evidence" value="ECO:0007669"/>
    <property type="project" value="TreeGrafter"/>
</dbReference>
<evidence type="ECO:0000256" key="1">
    <source>
        <dbReference type="SAM" id="SignalP"/>
    </source>
</evidence>
<dbReference type="InterPro" id="IPR036179">
    <property type="entry name" value="Ig-like_dom_sf"/>
</dbReference>
<evidence type="ECO:0000313" key="2">
    <source>
        <dbReference type="EMBL" id="KAK8737324.1"/>
    </source>
</evidence>
<dbReference type="PANTHER" id="PTHR23279:SF36">
    <property type="entry name" value="DEFECTIVE PROBOSCIS EXTENSION RESPONSE 9, ISOFORM A"/>
    <property type="match status" value="1"/>
</dbReference>
<dbReference type="InterPro" id="IPR037448">
    <property type="entry name" value="Zig-8"/>
</dbReference>
<evidence type="ECO:0008006" key="4">
    <source>
        <dbReference type="Google" id="ProtNLM"/>
    </source>
</evidence>
<dbReference type="Gene3D" id="2.60.40.10">
    <property type="entry name" value="Immunoglobulins"/>
    <property type="match status" value="1"/>
</dbReference>
<dbReference type="PANTHER" id="PTHR23279">
    <property type="entry name" value="DEFECTIVE PROBOSCIS EXTENSION RESPONSE DPR -RELATED"/>
    <property type="match status" value="1"/>
</dbReference>
<keyword evidence="1" id="KW-0732">Signal</keyword>
<sequence>MMGAPISLFYISCLVFGAGGFAPSIEAPLVTTEQSPVTSESPALLPTFLGRHNATVTVHAGDTAALACHVLRLGDKTVSWVKRRVGDIYILTVGFHTYHNDKR</sequence>
<organism evidence="2 3">
    <name type="scientific">Cherax quadricarinatus</name>
    <name type="common">Australian red claw crayfish</name>
    <dbReference type="NCBI Taxonomy" id="27406"/>
    <lineage>
        <taxon>Eukaryota</taxon>
        <taxon>Metazoa</taxon>
        <taxon>Ecdysozoa</taxon>
        <taxon>Arthropoda</taxon>
        <taxon>Crustacea</taxon>
        <taxon>Multicrustacea</taxon>
        <taxon>Malacostraca</taxon>
        <taxon>Eumalacostraca</taxon>
        <taxon>Eucarida</taxon>
        <taxon>Decapoda</taxon>
        <taxon>Pleocyemata</taxon>
        <taxon>Astacidea</taxon>
        <taxon>Parastacoidea</taxon>
        <taxon>Parastacidae</taxon>
        <taxon>Cherax</taxon>
    </lineage>
</organism>